<evidence type="ECO:0000313" key="6">
    <source>
        <dbReference type="EMBL" id="KAE8692262.1"/>
    </source>
</evidence>
<feature type="region of interest" description="Disordered" evidence="4">
    <location>
        <begin position="1"/>
        <end position="20"/>
    </location>
</feature>
<evidence type="ECO:0000313" key="7">
    <source>
        <dbReference type="Proteomes" id="UP000436088"/>
    </source>
</evidence>
<feature type="compositionally biased region" description="Polar residues" evidence="4">
    <location>
        <begin position="791"/>
        <end position="817"/>
    </location>
</feature>
<dbReference type="InterPro" id="IPR032675">
    <property type="entry name" value="LRR_dom_sf"/>
</dbReference>
<feature type="region of interest" description="Disordered" evidence="4">
    <location>
        <begin position="316"/>
        <end position="410"/>
    </location>
</feature>
<dbReference type="GO" id="GO:0006952">
    <property type="term" value="P:defense response"/>
    <property type="evidence" value="ECO:0007669"/>
    <property type="project" value="UniProtKB-KW"/>
</dbReference>
<keyword evidence="1" id="KW-0677">Repeat</keyword>
<feature type="region of interest" description="Disordered" evidence="4">
    <location>
        <begin position="784"/>
        <end position="817"/>
    </location>
</feature>
<keyword evidence="7" id="KW-1185">Reference proteome</keyword>
<sequence length="817" mass="93458">MSSTNSKDPSNPKEDTSSLVEKITGRIDNMWTILSEAKNDTKKAFILKPEEEEKGVTPNAFDKACNELKYLLGEFKKLGKFETNLSEPIKTLEDNVNDILSDLEKKDAQLKKLIENNLNVLRSNITKLKVQIPLQHQASSSISKDRYAQTMSAGRDVSVLPDPFEADGIFDSEAFLKEFERHYGGLDLRRQLCLLSFAIFPENAVVRKRLLGFWWEGEWLLSSTKTEAVTDKDKKVLINKILGEFVEKGFIEPDTKSSKSQTTSYKMHPIIRCLIIRFAHQANFFYFNSKGYPNKAFFKSDKICLVKTEGPSWWSKNVPLPKKFDPTEKTNQQGKISAEEKKMEGEEKKMEGEEERKEEAVENQKKEEATEKKRRKEKGAEKRRKDEDEARKRKEEEKKKMEAEKEAVRLSREKRRGAYLEKVQTLFNVSKQFPDLPDELFSKMKNIGVLYLGRWERTAERHMEVENTDFLQGLKNMKKLRFFSLQGISGIDELPESLGNLYNLRILDLRACHNLVKLPKEIGSLKMLTFMDLSECYLLEDIPRDLSKLSNLLVLKGFVISKNSSCRLRDLTKLKNLKKLTININDDDFKIDSQDTESIFFSFEKLEKLKIAWGAGGEGSKSTNEKNGNSKQSDKGKKSEAPKSTFGKAFRKLKIGPLVRVRGGEGSSKSFPEKKGVATTPKQNMELRKLDLQCYPDKELPPWLVPHRLTLLERLYIKGGKLSSLGPIDRQCKVKTLRLKYLINIKINWKEIQTQFPGLEYLEKVKCPQIALCPCDATGVWVKKESDQTPKSHGGNSPDTDQTPTSHGQSSSDTVNT</sequence>
<feature type="compositionally biased region" description="Basic and acidic residues" evidence="4">
    <location>
        <begin position="337"/>
        <end position="371"/>
    </location>
</feature>
<dbReference type="Proteomes" id="UP000436088">
    <property type="component" value="Unassembled WGS sequence"/>
</dbReference>
<evidence type="ECO:0000256" key="1">
    <source>
        <dbReference type="ARBA" id="ARBA00022737"/>
    </source>
</evidence>
<name>A0A6A2ZM87_HIBSY</name>
<dbReference type="SUPFAM" id="SSF52058">
    <property type="entry name" value="L domain-like"/>
    <property type="match status" value="1"/>
</dbReference>
<feature type="compositionally biased region" description="Basic and acidic residues" evidence="4">
    <location>
        <begin position="632"/>
        <end position="641"/>
    </location>
</feature>
<accession>A0A6A2ZM87</accession>
<dbReference type="Gene3D" id="1.10.10.10">
    <property type="entry name" value="Winged helix-like DNA-binding domain superfamily/Winged helix DNA-binding domain"/>
    <property type="match status" value="1"/>
</dbReference>
<dbReference type="Gene3D" id="3.80.10.10">
    <property type="entry name" value="Ribonuclease Inhibitor"/>
    <property type="match status" value="1"/>
</dbReference>
<feature type="compositionally biased region" description="Basic and acidic residues" evidence="4">
    <location>
        <begin position="378"/>
        <end position="410"/>
    </location>
</feature>
<protein>
    <recommendedName>
        <fullName evidence="5">Disease resistance R13L4/SHOC-2-like LRR domain-containing protein</fullName>
    </recommendedName>
</protein>
<dbReference type="AlphaFoldDB" id="A0A6A2ZM87"/>
<dbReference type="EMBL" id="VEPZ02001137">
    <property type="protein sequence ID" value="KAE8692262.1"/>
    <property type="molecule type" value="Genomic_DNA"/>
</dbReference>
<dbReference type="PANTHER" id="PTHR47186:SF54">
    <property type="entry name" value="DISEASE RESISTANCE RPP13-LIKE PROTEIN 4"/>
    <property type="match status" value="1"/>
</dbReference>
<evidence type="ECO:0000256" key="3">
    <source>
        <dbReference type="SAM" id="Coils"/>
    </source>
</evidence>
<evidence type="ECO:0000259" key="5">
    <source>
        <dbReference type="Pfam" id="PF23598"/>
    </source>
</evidence>
<dbReference type="PANTHER" id="PTHR47186">
    <property type="entry name" value="LEUCINE-RICH REPEAT-CONTAINING PROTEIN 57"/>
    <property type="match status" value="1"/>
</dbReference>
<comment type="caution">
    <text evidence="6">The sequence shown here is derived from an EMBL/GenBank/DDBJ whole genome shotgun (WGS) entry which is preliminary data.</text>
</comment>
<dbReference type="InterPro" id="IPR036388">
    <property type="entry name" value="WH-like_DNA-bd_sf"/>
</dbReference>
<feature type="domain" description="Disease resistance R13L4/SHOC-2-like LRR" evidence="5">
    <location>
        <begin position="464"/>
        <end position="614"/>
    </location>
</feature>
<proteinExistence type="predicted"/>
<gene>
    <name evidence="6" type="ORF">F3Y22_tig00110847pilonHSYRG00124</name>
</gene>
<feature type="compositionally biased region" description="Polar residues" evidence="4">
    <location>
        <begin position="620"/>
        <end position="631"/>
    </location>
</feature>
<feature type="coiled-coil region" evidence="3">
    <location>
        <begin position="89"/>
        <end position="131"/>
    </location>
</feature>
<dbReference type="InterPro" id="IPR055414">
    <property type="entry name" value="LRR_R13L4/SHOC2-like"/>
</dbReference>
<reference evidence="6" key="1">
    <citation type="submission" date="2019-09" db="EMBL/GenBank/DDBJ databases">
        <title>Draft genome information of white flower Hibiscus syriacus.</title>
        <authorList>
            <person name="Kim Y.-M."/>
        </authorList>
    </citation>
    <scope>NUCLEOTIDE SEQUENCE [LARGE SCALE GENOMIC DNA]</scope>
    <source>
        <strain evidence="6">YM2019G1</strain>
    </source>
</reference>
<dbReference type="Pfam" id="PF23598">
    <property type="entry name" value="LRR_14"/>
    <property type="match status" value="1"/>
</dbReference>
<keyword evidence="2" id="KW-0611">Plant defense</keyword>
<organism evidence="6 7">
    <name type="scientific">Hibiscus syriacus</name>
    <name type="common">Rose of Sharon</name>
    <dbReference type="NCBI Taxonomy" id="106335"/>
    <lineage>
        <taxon>Eukaryota</taxon>
        <taxon>Viridiplantae</taxon>
        <taxon>Streptophyta</taxon>
        <taxon>Embryophyta</taxon>
        <taxon>Tracheophyta</taxon>
        <taxon>Spermatophyta</taxon>
        <taxon>Magnoliopsida</taxon>
        <taxon>eudicotyledons</taxon>
        <taxon>Gunneridae</taxon>
        <taxon>Pentapetalae</taxon>
        <taxon>rosids</taxon>
        <taxon>malvids</taxon>
        <taxon>Malvales</taxon>
        <taxon>Malvaceae</taxon>
        <taxon>Malvoideae</taxon>
        <taxon>Hibiscus</taxon>
    </lineage>
</organism>
<keyword evidence="3" id="KW-0175">Coiled coil</keyword>
<evidence type="ECO:0000256" key="4">
    <source>
        <dbReference type="SAM" id="MobiDB-lite"/>
    </source>
</evidence>
<feature type="region of interest" description="Disordered" evidence="4">
    <location>
        <begin position="617"/>
        <end position="642"/>
    </location>
</feature>
<evidence type="ECO:0000256" key="2">
    <source>
        <dbReference type="ARBA" id="ARBA00022821"/>
    </source>
</evidence>